<keyword evidence="8" id="KW-0503">Monooxygenase</keyword>
<sequence length="473" mass="51188">EAAKQTDTSQGTKEYDITIVGGGMVGAAVGCGLASLPLTKALKIAIIDSNPTLRVRKSLPKDDAPDPRVSAITPATVSFFKDVGAWDYVQECRHAPFDKMQVWDYTGWGYTRYNARDVGKQVLGYVVENKVLHNALLSCLQDKGFAEIICPAKVKSVLFPSSAQSVSNSKSTGQSNNNKAPSTLSEGPSHANSPNCLAKVELNDGRCLHARLVVGADGGHSQVRSMAGLQTSGWEYKQHALICTVELETENQTAWQRFLPSGPLALLPMGNKFSNIVWSTTPEQAAQLKRMTETEFVQAVNSALEHECGPHLPSRISRILEGIPSISEPFQIPPRVIGLSTERMSFPLSLMHAHAYASNRVVLVGDAAHTVHPLAGQGVNLGFGDAAELARILNEGILTGSDIGEISLLKKYERERKLVNLPMMAILDGFQRIFSADFGPVNILRAAAFNGVQFLGPLKKQVISYAMGGKKWP</sequence>
<keyword evidence="10" id="KW-0472">Membrane</keyword>
<dbReference type="InterPro" id="IPR036188">
    <property type="entry name" value="FAD/NAD-bd_sf"/>
</dbReference>
<evidence type="ECO:0000256" key="9">
    <source>
        <dbReference type="ARBA" id="ARBA00023128"/>
    </source>
</evidence>
<keyword evidence="5" id="KW-0999">Mitochondrion inner membrane</keyword>
<feature type="domain" description="FAD-binding" evidence="12">
    <location>
        <begin position="341"/>
        <end position="419"/>
    </location>
</feature>
<keyword evidence="7" id="KW-0560">Oxidoreductase</keyword>
<evidence type="ECO:0000256" key="3">
    <source>
        <dbReference type="ARBA" id="ARBA00022630"/>
    </source>
</evidence>
<dbReference type="Proteomes" id="UP000824469">
    <property type="component" value="Unassembled WGS sequence"/>
</dbReference>
<dbReference type="GO" id="GO:0005739">
    <property type="term" value="C:mitochondrion"/>
    <property type="evidence" value="ECO:0007669"/>
    <property type="project" value="TreeGrafter"/>
</dbReference>
<dbReference type="SUPFAM" id="SSF51905">
    <property type="entry name" value="FAD/NAD(P)-binding domain"/>
    <property type="match status" value="1"/>
</dbReference>
<name>A0AA38G0M5_TAXCH</name>
<dbReference type="AlphaFoldDB" id="A0AA38G0M5"/>
<dbReference type="InterPro" id="IPR000689">
    <property type="entry name" value="UbQ_mOase_COQ6"/>
</dbReference>
<comment type="cofactor">
    <cofactor evidence="1">
        <name>FAD</name>
        <dbReference type="ChEBI" id="CHEBI:57692"/>
    </cofactor>
</comment>
<dbReference type="NCBIfam" id="TIGR01988">
    <property type="entry name" value="Ubi-OHases"/>
    <property type="match status" value="1"/>
</dbReference>
<dbReference type="FunFam" id="3.50.50.60:FF:000021">
    <property type="entry name" value="Ubiquinone biosynthesis monooxygenase COQ6"/>
    <property type="match status" value="1"/>
</dbReference>
<dbReference type="GO" id="GO:0106364">
    <property type="term" value="F:4-hydroxy-3-all-trans-polyprenylbenzoate oxygenase activity"/>
    <property type="evidence" value="ECO:0007669"/>
    <property type="project" value="InterPro"/>
</dbReference>
<evidence type="ECO:0000313" key="13">
    <source>
        <dbReference type="EMBL" id="KAH9312674.1"/>
    </source>
</evidence>
<dbReference type="InterPro" id="IPR018168">
    <property type="entry name" value="Ubi_Hdrlase_CS"/>
</dbReference>
<accession>A0AA38G0M5</accession>
<dbReference type="PROSITE" id="PS01304">
    <property type="entry name" value="UBIH"/>
    <property type="match status" value="1"/>
</dbReference>
<dbReference type="InterPro" id="IPR051205">
    <property type="entry name" value="UbiH/COQ6_monooxygenase"/>
</dbReference>
<organism evidence="13 14">
    <name type="scientific">Taxus chinensis</name>
    <name type="common">Chinese yew</name>
    <name type="synonym">Taxus wallichiana var. chinensis</name>
    <dbReference type="NCBI Taxonomy" id="29808"/>
    <lineage>
        <taxon>Eukaryota</taxon>
        <taxon>Viridiplantae</taxon>
        <taxon>Streptophyta</taxon>
        <taxon>Embryophyta</taxon>
        <taxon>Tracheophyta</taxon>
        <taxon>Spermatophyta</taxon>
        <taxon>Pinopsida</taxon>
        <taxon>Pinidae</taxon>
        <taxon>Conifers II</taxon>
        <taxon>Cupressales</taxon>
        <taxon>Taxaceae</taxon>
        <taxon>Taxus</taxon>
    </lineage>
</organism>
<dbReference type="GO" id="GO:0016123">
    <property type="term" value="P:xanthophyll biosynthetic process"/>
    <property type="evidence" value="ECO:0007669"/>
    <property type="project" value="TreeGrafter"/>
</dbReference>
<evidence type="ECO:0000259" key="12">
    <source>
        <dbReference type="Pfam" id="PF01494"/>
    </source>
</evidence>
<dbReference type="PANTHER" id="PTHR43876">
    <property type="entry name" value="UBIQUINONE BIOSYNTHESIS MONOOXYGENASE COQ6, MITOCHONDRIAL"/>
    <property type="match status" value="1"/>
</dbReference>
<gene>
    <name evidence="13" type="ORF">KI387_027709</name>
</gene>
<dbReference type="Gene3D" id="3.50.50.60">
    <property type="entry name" value="FAD/NAD(P)-binding domain"/>
    <property type="match status" value="2"/>
</dbReference>
<feature type="non-terminal residue" evidence="13">
    <location>
        <position position="1"/>
    </location>
</feature>
<protein>
    <recommendedName>
        <fullName evidence="12">FAD-binding domain-containing protein</fullName>
    </recommendedName>
</protein>
<evidence type="ECO:0000256" key="5">
    <source>
        <dbReference type="ARBA" id="ARBA00022792"/>
    </source>
</evidence>
<dbReference type="EMBL" id="JAHRHJ020000006">
    <property type="protein sequence ID" value="KAH9312674.1"/>
    <property type="molecule type" value="Genomic_DNA"/>
</dbReference>
<evidence type="ECO:0000256" key="1">
    <source>
        <dbReference type="ARBA" id="ARBA00001974"/>
    </source>
</evidence>
<dbReference type="Pfam" id="PF01494">
    <property type="entry name" value="FAD_binding_3"/>
    <property type="match status" value="2"/>
</dbReference>
<dbReference type="OMA" id="VKQMQVW"/>
<dbReference type="GO" id="GO:0016120">
    <property type="term" value="P:carotene biosynthetic process"/>
    <property type="evidence" value="ECO:0007669"/>
    <property type="project" value="TreeGrafter"/>
</dbReference>
<evidence type="ECO:0000256" key="2">
    <source>
        <dbReference type="ARBA" id="ARBA00005349"/>
    </source>
</evidence>
<dbReference type="HAMAP" id="MF_03193">
    <property type="entry name" value="COQ6_monooxygenase"/>
    <property type="match status" value="1"/>
</dbReference>
<keyword evidence="4" id="KW-0831">Ubiquinone biosynthesis</keyword>
<dbReference type="GO" id="GO:0071949">
    <property type="term" value="F:FAD binding"/>
    <property type="evidence" value="ECO:0007669"/>
    <property type="project" value="InterPro"/>
</dbReference>
<dbReference type="GO" id="GO:0006744">
    <property type="term" value="P:ubiquinone biosynthetic process"/>
    <property type="evidence" value="ECO:0007669"/>
    <property type="project" value="UniProtKB-KW"/>
</dbReference>
<evidence type="ECO:0000256" key="11">
    <source>
        <dbReference type="SAM" id="MobiDB-lite"/>
    </source>
</evidence>
<dbReference type="InterPro" id="IPR002938">
    <property type="entry name" value="FAD-bd"/>
</dbReference>
<evidence type="ECO:0000313" key="14">
    <source>
        <dbReference type="Proteomes" id="UP000824469"/>
    </source>
</evidence>
<proteinExistence type="inferred from homology"/>
<reference evidence="13 14" key="1">
    <citation type="journal article" date="2021" name="Nat. Plants">
        <title>The Taxus genome provides insights into paclitaxel biosynthesis.</title>
        <authorList>
            <person name="Xiong X."/>
            <person name="Gou J."/>
            <person name="Liao Q."/>
            <person name="Li Y."/>
            <person name="Zhou Q."/>
            <person name="Bi G."/>
            <person name="Li C."/>
            <person name="Du R."/>
            <person name="Wang X."/>
            <person name="Sun T."/>
            <person name="Guo L."/>
            <person name="Liang H."/>
            <person name="Lu P."/>
            <person name="Wu Y."/>
            <person name="Zhang Z."/>
            <person name="Ro D.K."/>
            <person name="Shang Y."/>
            <person name="Huang S."/>
            <person name="Yan J."/>
        </authorList>
    </citation>
    <scope>NUCLEOTIDE SEQUENCE [LARGE SCALE GENOMIC DNA]</scope>
    <source>
        <strain evidence="13">Ta-2019</strain>
    </source>
</reference>
<dbReference type="PRINTS" id="PR00420">
    <property type="entry name" value="RNGMNOXGNASE"/>
</dbReference>
<feature type="domain" description="FAD-binding" evidence="12">
    <location>
        <begin position="206"/>
        <end position="316"/>
    </location>
</feature>
<feature type="non-terminal residue" evidence="13">
    <location>
        <position position="473"/>
    </location>
</feature>
<evidence type="ECO:0000256" key="10">
    <source>
        <dbReference type="ARBA" id="ARBA00023136"/>
    </source>
</evidence>
<evidence type="ECO:0000256" key="7">
    <source>
        <dbReference type="ARBA" id="ARBA00023002"/>
    </source>
</evidence>
<dbReference type="FunFam" id="3.30.9.10:FF:000111">
    <property type="entry name" value="Ubiquinone biosynthesis monooxygenase COQ6, mitochondrial"/>
    <property type="match status" value="1"/>
</dbReference>
<keyword evidence="3" id="KW-0285">Flavoprotein</keyword>
<dbReference type="PANTHER" id="PTHR43876:SF7">
    <property type="entry name" value="UBIQUINONE BIOSYNTHESIS MONOOXYGENASE COQ6, MITOCHONDRIAL"/>
    <property type="match status" value="1"/>
</dbReference>
<comment type="similarity">
    <text evidence="2">Belongs to the UbiH/COQ6 family.</text>
</comment>
<keyword evidence="14" id="KW-1185">Reference proteome</keyword>
<keyword evidence="6" id="KW-0274">FAD</keyword>
<feature type="region of interest" description="Disordered" evidence="11">
    <location>
        <begin position="166"/>
        <end position="192"/>
    </location>
</feature>
<evidence type="ECO:0000256" key="6">
    <source>
        <dbReference type="ARBA" id="ARBA00022827"/>
    </source>
</evidence>
<comment type="caution">
    <text evidence="13">The sequence shown here is derived from an EMBL/GenBank/DDBJ whole genome shotgun (WGS) entry which is preliminary data.</text>
</comment>
<dbReference type="InterPro" id="IPR010971">
    <property type="entry name" value="UbiH/COQ6"/>
</dbReference>
<keyword evidence="9" id="KW-0496">Mitochondrion</keyword>
<evidence type="ECO:0000256" key="4">
    <source>
        <dbReference type="ARBA" id="ARBA00022688"/>
    </source>
</evidence>
<evidence type="ECO:0000256" key="8">
    <source>
        <dbReference type="ARBA" id="ARBA00023033"/>
    </source>
</evidence>